<protein>
    <recommendedName>
        <fullName evidence="8">Ferredoxin</fullName>
    </recommendedName>
</protein>
<dbReference type="GO" id="GO:0051538">
    <property type="term" value="F:3 iron, 4 sulfur cluster binding"/>
    <property type="evidence" value="ECO:0007669"/>
    <property type="project" value="UniProtKB-KW"/>
</dbReference>
<evidence type="ECO:0000256" key="4">
    <source>
        <dbReference type="ARBA" id="ARBA00022982"/>
    </source>
</evidence>
<evidence type="ECO:0000313" key="10">
    <source>
        <dbReference type="Proteomes" id="UP000011731"/>
    </source>
</evidence>
<keyword evidence="5 8" id="KW-0408">Iron</keyword>
<keyword evidence="10" id="KW-1185">Reference proteome</keyword>
<dbReference type="RefSeq" id="WP_003935163.1">
    <property type="nucleotide sequence ID" value="NZ_AOEX01000024.1"/>
</dbReference>
<comment type="caution">
    <text evidence="9">The sequence shown here is derived from an EMBL/GenBank/DDBJ whole genome shotgun (WGS) entry which is preliminary data.</text>
</comment>
<dbReference type="PRINTS" id="PR00352">
    <property type="entry name" value="3FE4SFRDOXIN"/>
</dbReference>
<keyword evidence="4 8" id="KW-0249">Electron transport</keyword>
<dbReference type="InterPro" id="IPR001080">
    <property type="entry name" value="3Fe4S_ferredoxin"/>
</dbReference>
<sequence>MAIISVDRHKCQGYANCVVASPDVFDLADDGKVALLQAQVGDGTRAEVEDAVRSCPAAALKLEGGA</sequence>
<evidence type="ECO:0000256" key="2">
    <source>
        <dbReference type="ARBA" id="ARBA00022448"/>
    </source>
</evidence>
<keyword evidence="7" id="KW-0003">3Fe-4S</keyword>
<dbReference type="AlphaFoldDB" id="M3A1B2"/>
<comment type="cofactor">
    <cofactor evidence="1">
        <name>[3Fe-4S] cluster</name>
        <dbReference type="ChEBI" id="CHEBI:21137"/>
    </cofactor>
</comment>
<evidence type="ECO:0000256" key="3">
    <source>
        <dbReference type="ARBA" id="ARBA00022723"/>
    </source>
</evidence>
<dbReference type="EMBL" id="AOEX01000024">
    <property type="protein sequence ID" value="EME66334.1"/>
    <property type="molecule type" value="Genomic_DNA"/>
</dbReference>
<accession>M3A1B2</accession>
<name>M3A1B2_9NOCA</name>
<reference evidence="9 10" key="1">
    <citation type="journal article" date="2013" name="Genome Announc.">
        <title>Draft Genome Sequence of Rhodococcus ruber Strain BKS 20-38.</title>
        <authorList>
            <person name="Bala M."/>
            <person name="Kumar S."/>
            <person name="Raghava G.P."/>
            <person name="Mayilraj S."/>
        </authorList>
    </citation>
    <scope>NUCLEOTIDE SEQUENCE [LARGE SCALE GENOMIC DNA]</scope>
    <source>
        <strain evidence="9 10">BKS 20-38</strain>
    </source>
</reference>
<evidence type="ECO:0000256" key="7">
    <source>
        <dbReference type="ARBA" id="ARBA00023291"/>
    </source>
</evidence>
<comment type="function">
    <text evidence="8">Ferredoxins are iron-sulfur proteins that transfer electrons in a wide variety of metabolic reactions.</text>
</comment>
<evidence type="ECO:0000313" key="9">
    <source>
        <dbReference type="EMBL" id="EME66334.1"/>
    </source>
</evidence>
<keyword evidence="3 8" id="KW-0479">Metal-binding</keyword>
<dbReference type="PANTHER" id="PTHR36923">
    <property type="entry name" value="FERREDOXIN"/>
    <property type="match status" value="1"/>
</dbReference>
<evidence type="ECO:0000256" key="8">
    <source>
        <dbReference type="RuleBase" id="RU368020"/>
    </source>
</evidence>
<evidence type="ECO:0000256" key="6">
    <source>
        <dbReference type="ARBA" id="ARBA00023014"/>
    </source>
</evidence>
<dbReference type="Gene3D" id="3.30.70.20">
    <property type="match status" value="1"/>
</dbReference>
<evidence type="ECO:0000256" key="1">
    <source>
        <dbReference type="ARBA" id="ARBA00001927"/>
    </source>
</evidence>
<dbReference type="GO" id="GO:0009055">
    <property type="term" value="F:electron transfer activity"/>
    <property type="evidence" value="ECO:0007669"/>
    <property type="project" value="UniProtKB-UniRule"/>
</dbReference>
<dbReference type="PATRIC" id="fig|1278076.4.peg.1113"/>
<dbReference type="GO" id="GO:0005506">
    <property type="term" value="F:iron ion binding"/>
    <property type="evidence" value="ECO:0007669"/>
    <property type="project" value="UniProtKB-UniRule"/>
</dbReference>
<organism evidence="9 10">
    <name type="scientific">Rhodococcus ruber BKS 20-38</name>
    <dbReference type="NCBI Taxonomy" id="1278076"/>
    <lineage>
        <taxon>Bacteria</taxon>
        <taxon>Bacillati</taxon>
        <taxon>Actinomycetota</taxon>
        <taxon>Actinomycetes</taxon>
        <taxon>Mycobacteriales</taxon>
        <taxon>Nocardiaceae</taxon>
        <taxon>Rhodococcus</taxon>
    </lineage>
</organism>
<evidence type="ECO:0000256" key="5">
    <source>
        <dbReference type="ARBA" id="ARBA00023004"/>
    </source>
</evidence>
<gene>
    <name evidence="9" type="ORF">G352_05342</name>
</gene>
<dbReference type="PANTHER" id="PTHR36923:SF3">
    <property type="entry name" value="FERREDOXIN"/>
    <property type="match status" value="1"/>
</dbReference>
<dbReference type="Pfam" id="PF13459">
    <property type="entry name" value="Fer4_15"/>
    <property type="match status" value="1"/>
</dbReference>
<keyword evidence="6 8" id="KW-0411">Iron-sulfur</keyword>
<dbReference type="SUPFAM" id="SSF54862">
    <property type="entry name" value="4Fe-4S ferredoxins"/>
    <property type="match status" value="1"/>
</dbReference>
<keyword evidence="2 8" id="KW-0813">Transport</keyword>
<proteinExistence type="predicted"/>
<dbReference type="InterPro" id="IPR051269">
    <property type="entry name" value="Fe-S_cluster_ET"/>
</dbReference>
<dbReference type="Proteomes" id="UP000011731">
    <property type="component" value="Unassembled WGS sequence"/>
</dbReference>